<dbReference type="PROSITE" id="PS51257">
    <property type="entry name" value="PROKAR_LIPOPROTEIN"/>
    <property type="match status" value="1"/>
</dbReference>
<sequence length="490" mass="54153">MFRTNKKSLSAVMALSLMGCAALSNADARSELILENNCPYPVTFKLDGDNAGSSFSTEVLPNQYHLAGRYTNSNTFSHTTSDIHISFAPSTDAKARSGSVQYLLNNGWTSNNTTFKKLNGEIEVEHGNLAQDYQKSWHSYTLSGNYNIPSFTVSACSSALSIKGSALEYVNRVLIFGDSLSDQGNIYKFSGGLIPKSIPYYTGMFSNGNVWAVQLKNMLKPYGVEVSNYSVGGATVVLSPSWASQGLPYNLAAEVKMYQLDKQSWSQGENKLAIFFIGANDYLTADKSMSKEAMDHAVSQIVGKIISSIGEVGADNALIIGLPNLALTIESKELGNEAVLSYMSNLHNTLLKQFAASQSNVKFIGIDAMFESMLKDPEQFNQTYHTRLDPKVIGQSCWQGGYFATHLNAESEDPNAFYRMLLMKNSTGENNLEYINKVPLSADIKATIMASTSGQMCNDPWRYVFWDHVHPTYQVQKALYQYVMHQIRVK</sequence>
<dbReference type="Gene3D" id="3.40.50.1110">
    <property type="entry name" value="SGNH hydrolase"/>
    <property type="match status" value="1"/>
</dbReference>
<dbReference type="GO" id="GO:0016788">
    <property type="term" value="F:hydrolase activity, acting on ester bonds"/>
    <property type="evidence" value="ECO:0007669"/>
    <property type="project" value="InterPro"/>
</dbReference>
<dbReference type="InterPro" id="IPR036514">
    <property type="entry name" value="SGNH_hydro_sf"/>
</dbReference>
<dbReference type="SUPFAM" id="SSF52266">
    <property type="entry name" value="SGNH hydrolase"/>
    <property type="match status" value="1"/>
</dbReference>
<dbReference type="PANTHER" id="PTHR22835:SF659">
    <property type="entry name" value="GDSL LIPASE_ACYLHYDROLASE, PUTATIVE (AFU_ORTHOLOGUE AFUA_2G00510)-RELATED"/>
    <property type="match status" value="1"/>
</dbReference>
<protein>
    <submittedName>
        <fullName evidence="3">Uncharacterized protein</fullName>
    </submittedName>
</protein>
<evidence type="ECO:0000256" key="2">
    <source>
        <dbReference type="SAM" id="SignalP"/>
    </source>
</evidence>
<dbReference type="PANTHER" id="PTHR22835">
    <property type="entry name" value="ZINC FINGER FYVE DOMAIN CONTAINING PROTEIN"/>
    <property type="match status" value="1"/>
</dbReference>
<comment type="similarity">
    <text evidence="1">Belongs to the 'GDSL' lipolytic enzyme family.</text>
</comment>
<keyword evidence="2" id="KW-0732">Signal</keyword>
<reference evidence="3" key="1">
    <citation type="journal article" date="2014" name="Int. J. Syst. Evol. Microbiol.">
        <title>Complete genome sequence of Corynebacterium casei LMG S-19264T (=DSM 44701T), isolated from a smear-ripened cheese.</title>
        <authorList>
            <consortium name="US DOE Joint Genome Institute (JGI-PGF)"/>
            <person name="Walter F."/>
            <person name="Albersmeier A."/>
            <person name="Kalinowski J."/>
            <person name="Ruckert C."/>
        </authorList>
    </citation>
    <scope>NUCLEOTIDE SEQUENCE</scope>
    <source>
        <strain evidence="3">CGMCC 1.15758</strain>
    </source>
</reference>
<dbReference type="Proteomes" id="UP000636949">
    <property type="component" value="Unassembled WGS sequence"/>
</dbReference>
<dbReference type="AlphaFoldDB" id="A0A8J2Z6H5"/>
<gene>
    <name evidence="3" type="ORF">GCM10010995_25530</name>
</gene>
<accession>A0A8J2Z6H5</accession>
<reference evidence="3" key="2">
    <citation type="submission" date="2020-09" db="EMBL/GenBank/DDBJ databases">
        <authorList>
            <person name="Sun Q."/>
            <person name="Zhou Y."/>
        </authorList>
    </citation>
    <scope>NUCLEOTIDE SEQUENCE</scope>
    <source>
        <strain evidence="3">CGMCC 1.15758</strain>
    </source>
</reference>
<dbReference type="RefSeq" id="WP_117003857.1">
    <property type="nucleotide sequence ID" value="NZ_BMJS01000046.1"/>
</dbReference>
<evidence type="ECO:0000313" key="4">
    <source>
        <dbReference type="Proteomes" id="UP000636949"/>
    </source>
</evidence>
<evidence type="ECO:0000256" key="1">
    <source>
        <dbReference type="ARBA" id="ARBA00008668"/>
    </source>
</evidence>
<dbReference type="InterPro" id="IPR001087">
    <property type="entry name" value="GDSL"/>
</dbReference>
<comment type="caution">
    <text evidence="3">The sequence shown here is derived from an EMBL/GenBank/DDBJ whole genome shotgun (WGS) entry which is preliminary data.</text>
</comment>
<dbReference type="OrthoDB" id="5292073at2"/>
<organism evidence="3 4">
    <name type="scientific">Cysteiniphilum litorale</name>
    <dbReference type="NCBI Taxonomy" id="2056700"/>
    <lineage>
        <taxon>Bacteria</taxon>
        <taxon>Pseudomonadati</taxon>
        <taxon>Pseudomonadota</taxon>
        <taxon>Gammaproteobacteria</taxon>
        <taxon>Thiotrichales</taxon>
        <taxon>Fastidiosibacteraceae</taxon>
        <taxon>Cysteiniphilum</taxon>
    </lineage>
</organism>
<feature type="chain" id="PRO_5035263815" evidence="2">
    <location>
        <begin position="27"/>
        <end position="490"/>
    </location>
</feature>
<dbReference type="EMBL" id="BMJS01000046">
    <property type="protein sequence ID" value="GGG06918.1"/>
    <property type="molecule type" value="Genomic_DNA"/>
</dbReference>
<feature type="signal peptide" evidence="2">
    <location>
        <begin position="1"/>
        <end position="26"/>
    </location>
</feature>
<evidence type="ECO:0000313" key="3">
    <source>
        <dbReference type="EMBL" id="GGG06918.1"/>
    </source>
</evidence>
<dbReference type="Pfam" id="PF00657">
    <property type="entry name" value="Lipase_GDSL"/>
    <property type="match status" value="1"/>
</dbReference>
<proteinExistence type="inferred from homology"/>
<name>A0A8J2Z6H5_9GAMM</name>
<keyword evidence="4" id="KW-1185">Reference proteome</keyword>